<dbReference type="PROSITE" id="PS00041">
    <property type="entry name" value="HTH_ARAC_FAMILY_1"/>
    <property type="match status" value="1"/>
</dbReference>
<dbReference type="PROSITE" id="PS01124">
    <property type="entry name" value="HTH_ARAC_FAMILY_2"/>
    <property type="match status" value="1"/>
</dbReference>
<dbReference type="Proteomes" id="UP000183190">
    <property type="component" value="Unassembled WGS sequence"/>
</dbReference>
<proteinExistence type="predicted"/>
<dbReference type="InterPro" id="IPR018060">
    <property type="entry name" value="HTH_AraC"/>
</dbReference>
<protein>
    <submittedName>
        <fullName evidence="5">AraC-type DNA-binding protein</fullName>
    </submittedName>
</protein>
<gene>
    <name evidence="5" type="ORF">SAMN02910265_02300</name>
</gene>
<keyword evidence="2 5" id="KW-0238">DNA-binding</keyword>
<sequence length="268" mass="30668">MFPDIKLMIGRHDTDFVSNGTEISFCISGICEYSVGQKYYYLKARNCIVLRSSSDTAISYSSDYCGITLLIDSQFKSTAFSEILDMQDIMRKMSHGESCIFSADEKIEKLFSEIYKEQGTSKAAILRIKVLELLMLLSEQKTSHCEQQEIIEQVGAFICRNVSDHYTISELSEMFGINPTTLKSAFKQYYGCPVYAYAKNRKMFRAAELMSISDMRIIDIAEEVGYCNASKFSCAFREVIGVNPKYFQTEHKKLNTRQNCFISENFAY</sequence>
<dbReference type="SMART" id="SM00342">
    <property type="entry name" value="HTH_ARAC"/>
    <property type="match status" value="1"/>
</dbReference>
<feature type="domain" description="HTH araC/xylS-type" evidence="4">
    <location>
        <begin position="152"/>
        <end position="250"/>
    </location>
</feature>
<organism evidence="5 6">
    <name type="scientific">Ruminococcus flavefaciens</name>
    <dbReference type="NCBI Taxonomy" id="1265"/>
    <lineage>
        <taxon>Bacteria</taxon>
        <taxon>Bacillati</taxon>
        <taxon>Bacillota</taxon>
        <taxon>Clostridia</taxon>
        <taxon>Eubacteriales</taxon>
        <taxon>Oscillospiraceae</taxon>
        <taxon>Ruminococcus</taxon>
    </lineage>
</organism>
<keyword evidence="3" id="KW-0804">Transcription</keyword>
<dbReference type="PANTHER" id="PTHR47893">
    <property type="entry name" value="REGULATORY PROTEIN PCHR"/>
    <property type="match status" value="1"/>
</dbReference>
<evidence type="ECO:0000256" key="2">
    <source>
        <dbReference type="ARBA" id="ARBA00023125"/>
    </source>
</evidence>
<dbReference type="InterPro" id="IPR018062">
    <property type="entry name" value="HTH_AraC-typ_CS"/>
</dbReference>
<dbReference type="GO" id="GO:0003700">
    <property type="term" value="F:DNA-binding transcription factor activity"/>
    <property type="evidence" value="ECO:0007669"/>
    <property type="project" value="InterPro"/>
</dbReference>
<dbReference type="SUPFAM" id="SSF46689">
    <property type="entry name" value="Homeodomain-like"/>
    <property type="match status" value="2"/>
</dbReference>
<keyword evidence="1" id="KW-0805">Transcription regulation</keyword>
<accession>A0A1H6K9K4</accession>
<reference evidence="5 6" key="1">
    <citation type="submission" date="2016-10" db="EMBL/GenBank/DDBJ databases">
        <authorList>
            <person name="de Groot N.N."/>
        </authorList>
    </citation>
    <scope>NUCLEOTIDE SEQUENCE [LARGE SCALE GENOMIC DNA]</scope>
    <source>
        <strain evidence="5 6">YAD2003</strain>
    </source>
</reference>
<evidence type="ECO:0000256" key="3">
    <source>
        <dbReference type="ARBA" id="ARBA00023163"/>
    </source>
</evidence>
<evidence type="ECO:0000259" key="4">
    <source>
        <dbReference type="PROSITE" id="PS01124"/>
    </source>
</evidence>
<dbReference type="AlphaFoldDB" id="A0A1H6K9K4"/>
<dbReference type="GO" id="GO:0043565">
    <property type="term" value="F:sequence-specific DNA binding"/>
    <property type="evidence" value="ECO:0007669"/>
    <property type="project" value="InterPro"/>
</dbReference>
<dbReference type="PANTHER" id="PTHR47893:SF1">
    <property type="entry name" value="REGULATORY PROTEIN PCHR"/>
    <property type="match status" value="1"/>
</dbReference>
<dbReference type="InterPro" id="IPR009057">
    <property type="entry name" value="Homeodomain-like_sf"/>
</dbReference>
<dbReference type="EMBL" id="FNWV01000008">
    <property type="protein sequence ID" value="SEH71991.1"/>
    <property type="molecule type" value="Genomic_DNA"/>
</dbReference>
<evidence type="ECO:0000256" key="1">
    <source>
        <dbReference type="ARBA" id="ARBA00023015"/>
    </source>
</evidence>
<dbReference type="Pfam" id="PF12833">
    <property type="entry name" value="HTH_18"/>
    <property type="match status" value="1"/>
</dbReference>
<dbReference type="InterPro" id="IPR053142">
    <property type="entry name" value="PchR_regulatory_protein"/>
</dbReference>
<name>A0A1H6K9K4_RUMFL</name>
<evidence type="ECO:0000313" key="6">
    <source>
        <dbReference type="Proteomes" id="UP000183190"/>
    </source>
</evidence>
<evidence type="ECO:0000313" key="5">
    <source>
        <dbReference type="EMBL" id="SEH71991.1"/>
    </source>
</evidence>
<dbReference type="Gene3D" id="1.10.10.60">
    <property type="entry name" value="Homeodomain-like"/>
    <property type="match status" value="2"/>
</dbReference>